<organism evidence="4 5">
    <name type="scientific">Ceratocystis fimbriata CBS 114723</name>
    <dbReference type="NCBI Taxonomy" id="1035309"/>
    <lineage>
        <taxon>Eukaryota</taxon>
        <taxon>Fungi</taxon>
        <taxon>Dikarya</taxon>
        <taxon>Ascomycota</taxon>
        <taxon>Pezizomycotina</taxon>
        <taxon>Sordariomycetes</taxon>
        <taxon>Hypocreomycetidae</taxon>
        <taxon>Microascales</taxon>
        <taxon>Ceratocystidaceae</taxon>
        <taxon>Ceratocystis</taxon>
    </lineage>
</organism>
<feature type="chain" id="PRO_5013016392" evidence="3">
    <location>
        <begin position="20"/>
        <end position="294"/>
    </location>
</feature>
<feature type="region of interest" description="Disordered" evidence="1">
    <location>
        <begin position="194"/>
        <end position="223"/>
    </location>
</feature>
<proteinExistence type="predicted"/>
<comment type="caution">
    <text evidence="4">The sequence shown here is derived from an EMBL/GenBank/DDBJ whole genome shotgun (WGS) entry which is preliminary data.</text>
</comment>
<evidence type="ECO:0000256" key="2">
    <source>
        <dbReference type="SAM" id="Phobius"/>
    </source>
</evidence>
<dbReference type="AlphaFoldDB" id="A0A2C5X6L6"/>
<evidence type="ECO:0000313" key="4">
    <source>
        <dbReference type="EMBL" id="PHH55308.1"/>
    </source>
</evidence>
<dbReference type="STRING" id="1035309.A0A2C5X6L6"/>
<keyword evidence="5" id="KW-1185">Reference proteome</keyword>
<dbReference type="EMBL" id="APWK03000012">
    <property type="protein sequence ID" value="PHH55308.1"/>
    <property type="molecule type" value="Genomic_DNA"/>
</dbReference>
<name>A0A2C5X6L6_9PEZI</name>
<evidence type="ECO:0000256" key="3">
    <source>
        <dbReference type="SAM" id="SignalP"/>
    </source>
</evidence>
<feature type="transmembrane region" description="Helical" evidence="2">
    <location>
        <begin position="228"/>
        <end position="250"/>
    </location>
</feature>
<protein>
    <submittedName>
        <fullName evidence="4">Uncharacterized protein</fullName>
    </submittedName>
</protein>
<feature type="compositionally biased region" description="Polar residues" evidence="1">
    <location>
        <begin position="194"/>
        <end position="213"/>
    </location>
</feature>
<sequence>MGLLLSLCFICLALPAAFSQLTTVTIHLEPTSTLTEVVWALVTPLTTVFTPPCGAVIMAAQMETPECVAPGMSSVWRNGGFYSPGVCPSGYTTNCVRSEKRDGELIPIRPGETAAMCVPQGWTCYGGVPTNLAFYITSHGVYTAPAIEIRWRKRDLDSLYSATLTATSSPPNHDVSTIATSSTSVSMTLATVSSVQSIPTNDTRPPESSTTQTTDEDPGEHNFNNSELSGIIFGICVAIMGLMMLIWCVMRYWEKNDCFSSGWSLRRNWNHRDSTRLYSPELVSTPPPMQQRPA</sequence>
<dbReference type="OrthoDB" id="4770059at2759"/>
<keyword evidence="2" id="KW-0812">Transmembrane</keyword>
<accession>A0A2C5X6L6</accession>
<evidence type="ECO:0000256" key="1">
    <source>
        <dbReference type="SAM" id="MobiDB-lite"/>
    </source>
</evidence>
<keyword evidence="3" id="KW-0732">Signal</keyword>
<keyword evidence="2" id="KW-1133">Transmembrane helix</keyword>
<feature type="signal peptide" evidence="3">
    <location>
        <begin position="1"/>
        <end position="19"/>
    </location>
</feature>
<dbReference type="Proteomes" id="UP000222788">
    <property type="component" value="Unassembled WGS sequence"/>
</dbReference>
<evidence type="ECO:0000313" key="5">
    <source>
        <dbReference type="Proteomes" id="UP000222788"/>
    </source>
</evidence>
<gene>
    <name evidence="4" type="ORF">CFIMG_001103RA</name>
</gene>
<keyword evidence="2" id="KW-0472">Membrane</keyword>
<reference evidence="4 5" key="1">
    <citation type="journal article" date="2013" name="Fungal Biol.">
        <title>Analysis of microsatellite markers in the genome of the plant pathogen Ceratocystis fimbriata.</title>
        <authorList>
            <person name="Simpson M.C."/>
            <person name="Wilken P.M."/>
            <person name="Coetzee M.P."/>
            <person name="Wingfield M.J."/>
            <person name="Wingfield B.D."/>
        </authorList>
    </citation>
    <scope>NUCLEOTIDE SEQUENCE [LARGE SCALE GENOMIC DNA]</scope>
    <source>
        <strain evidence="4 5">CBS 114723</strain>
    </source>
</reference>
<reference evidence="4 5" key="2">
    <citation type="journal article" date="2013" name="IMA Fungus">
        <title>IMA Genome-F 1: Ceratocystis fimbriata: Draft nuclear genome sequence for the plant pathogen, Ceratocystis fimbriata.</title>
        <authorList>
            <person name="Wilken P.M."/>
            <person name="Steenkamp E.T."/>
            <person name="Wingfield M.J."/>
            <person name="de Beer Z.W."/>
            <person name="Wingfield B.D."/>
        </authorList>
    </citation>
    <scope>NUCLEOTIDE SEQUENCE [LARGE SCALE GENOMIC DNA]</scope>
    <source>
        <strain evidence="4 5">CBS 114723</strain>
    </source>
</reference>